<dbReference type="STRING" id="7370.A0A1I8M184"/>
<protein>
    <submittedName>
        <fullName evidence="6">Uncharacterized protein</fullName>
    </submittedName>
</protein>
<name>A0A1I8M184_MUSDO</name>
<dbReference type="OrthoDB" id="10260946at2759"/>
<proteinExistence type="predicted"/>
<comment type="subcellular location">
    <subcellularLocation>
        <location evidence="1">Cytoplasm</location>
    </subcellularLocation>
</comment>
<evidence type="ECO:0000313" key="6">
    <source>
        <dbReference type="EnsemblMetazoa" id="MDOA000218-PA"/>
    </source>
</evidence>
<dbReference type="PANTHER" id="PTHR46853:SF1">
    <property type="entry name" value="METHYLOSOME PROTEIN 50"/>
    <property type="match status" value="1"/>
</dbReference>
<dbReference type="SUPFAM" id="SSF50978">
    <property type="entry name" value="WD40 repeat-like"/>
    <property type="match status" value="1"/>
</dbReference>
<keyword evidence="2" id="KW-0963">Cytoplasm</keyword>
<dbReference type="eggNOG" id="KOG0284">
    <property type="taxonomic scope" value="Eukaryota"/>
</dbReference>
<dbReference type="RefSeq" id="XP_005188139.2">
    <property type="nucleotide sequence ID" value="XM_005188082.4"/>
</dbReference>
<dbReference type="Pfam" id="PF00400">
    <property type="entry name" value="WD40"/>
    <property type="match status" value="2"/>
</dbReference>
<keyword evidence="3 5" id="KW-0853">WD repeat</keyword>
<evidence type="ECO:0000256" key="4">
    <source>
        <dbReference type="ARBA" id="ARBA00022737"/>
    </source>
</evidence>
<feature type="repeat" description="WD" evidence="5">
    <location>
        <begin position="172"/>
        <end position="201"/>
    </location>
</feature>
<keyword evidence="4" id="KW-0677">Repeat</keyword>
<dbReference type="EnsemblMetazoa" id="MDOA000218-RA">
    <property type="protein sequence ID" value="MDOA000218-PA"/>
    <property type="gene ID" value="MDOA000218"/>
</dbReference>
<dbReference type="PANTHER" id="PTHR46853">
    <property type="entry name" value="METHYLOSOME PROTEIN 50"/>
    <property type="match status" value="1"/>
</dbReference>
<accession>A0A1I8M184</accession>
<evidence type="ECO:0000256" key="2">
    <source>
        <dbReference type="ARBA" id="ARBA00022490"/>
    </source>
</evidence>
<dbReference type="VEuPathDB" id="VectorBase:MDOA000218"/>
<evidence type="ECO:0000256" key="5">
    <source>
        <dbReference type="PROSITE-ProRule" id="PRU00221"/>
    </source>
</evidence>
<sequence>MLPLSYGNVYKTPDDYKPPDDLDFDDTEYPNLNSRDYARRPLNHTARMHEAWECLSISTPLEETNGNVAVCCNKLSGREWTGTLWGFEKPNVIENKSESMMPEKSCFKLQCPAIINCMTFVSPNILLLAFNTGNLQVWSTHSEVRKSQNPYCLFLIGEKCEHMKPITCLTGFQSNQHKAATASKDGAIKIWDMGTADLVSQGSFRFAHTDVITGLAASCAKENIFATCSLDKSSLIWDDRETRPAIALYENHNVRFTNVSWCPQSEDNIVYLGDEAGSLLTIDVRQPKVIQNQTTYFDRPIRKILPNEDNLAVIADSNLVKISKTPTHSVFYENNETQNFVRDGGWISPTEFLTVGFEGKLRSHCIE</sequence>
<dbReference type="PROSITE" id="PS00678">
    <property type="entry name" value="WD_REPEATS_1"/>
    <property type="match status" value="1"/>
</dbReference>
<evidence type="ECO:0000256" key="1">
    <source>
        <dbReference type="ARBA" id="ARBA00004496"/>
    </source>
</evidence>
<dbReference type="GO" id="GO:0034709">
    <property type="term" value="C:methylosome"/>
    <property type="evidence" value="ECO:0007669"/>
    <property type="project" value="TreeGrafter"/>
</dbReference>
<dbReference type="InterPro" id="IPR015943">
    <property type="entry name" value="WD40/YVTN_repeat-like_dom_sf"/>
</dbReference>
<dbReference type="SMART" id="SM00320">
    <property type="entry name" value="WD40"/>
    <property type="match status" value="4"/>
</dbReference>
<dbReference type="AlphaFoldDB" id="A0A1I8M184"/>
<dbReference type="Gene3D" id="2.130.10.10">
    <property type="entry name" value="YVTN repeat-like/Quinoprotein amine dehydrogenase"/>
    <property type="match status" value="1"/>
</dbReference>
<dbReference type="VEuPathDB" id="VectorBase:MDOMA2_003154"/>
<reference evidence="6" key="1">
    <citation type="submission" date="2020-05" db="UniProtKB">
        <authorList>
            <consortium name="EnsemblMetazoa"/>
        </authorList>
    </citation>
    <scope>IDENTIFICATION</scope>
    <source>
        <strain evidence="6">Aabys</strain>
    </source>
</reference>
<evidence type="ECO:0000256" key="3">
    <source>
        <dbReference type="ARBA" id="ARBA00022574"/>
    </source>
</evidence>
<organism evidence="6">
    <name type="scientific">Musca domestica</name>
    <name type="common">House fly</name>
    <dbReference type="NCBI Taxonomy" id="7370"/>
    <lineage>
        <taxon>Eukaryota</taxon>
        <taxon>Metazoa</taxon>
        <taxon>Ecdysozoa</taxon>
        <taxon>Arthropoda</taxon>
        <taxon>Hexapoda</taxon>
        <taxon>Insecta</taxon>
        <taxon>Pterygota</taxon>
        <taxon>Neoptera</taxon>
        <taxon>Endopterygota</taxon>
        <taxon>Diptera</taxon>
        <taxon>Brachycera</taxon>
        <taxon>Muscomorpha</taxon>
        <taxon>Muscoidea</taxon>
        <taxon>Muscidae</taxon>
        <taxon>Musca</taxon>
    </lineage>
</organism>
<dbReference type="PROSITE" id="PS50082">
    <property type="entry name" value="WD_REPEATS_2"/>
    <property type="match status" value="1"/>
</dbReference>
<gene>
    <name evidence="6" type="primary">101889260</name>
</gene>
<dbReference type="InterPro" id="IPR019775">
    <property type="entry name" value="WD40_repeat_CS"/>
</dbReference>
<dbReference type="GO" id="GO:0007309">
    <property type="term" value="P:oocyte axis specification"/>
    <property type="evidence" value="ECO:0007669"/>
    <property type="project" value="TreeGrafter"/>
</dbReference>
<dbReference type="InterPro" id="IPR036322">
    <property type="entry name" value="WD40_repeat_dom_sf"/>
</dbReference>
<dbReference type="KEGG" id="mde:101889260"/>
<dbReference type="InterPro" id="IPR052139">
    <property type="entry name" value="Methylosome_Comp_WDR77"/>
</dbReference>
<dbReference type="InterPro" id="IPR001680">
    <property type="entry name" value="WD40_rpt"/>
</dbReference>